<protein>
    <submittedName>
        <fullName evidence="2">Uncharacterized protein</fullName>
    </submittedName>
</protein>
<sequence>MLDNKPSLGAVNAIHCGVEQGSHKAQPPAVVAALPSTTMTGAQTLAAIAQQHPVVAATNLPTEVANAFGELLRAVNDDIRIIEASPFQTTTAPQSPKIGILHEVHPCGGLVIDFPGKEPILSDDNDEE</sequence>
<dbReference type="AlphaFoldDB" id="A0A915KVJ3"/>
<dbReference type="WBParaSite" id="nRc.2.0.1.t41580-RA">
    <property type="protein sequence ID" value="nRc.2.0.1.t41580-RA"/>
    <property type="gene ID" value="nRc.2.0.1.g41580"/>
</dbReference>
<evidence type="ECO:0000313" key="1">
    <source>
        <dbReference type="Proteomes" id="UP000887565"/>
    </source>
</evidence>
<evidence type="ECO:0000313" key="2">
    <source>
        <dbReference type="WBParaSite" id="nRc.2.0.1.t41580-RA"/>
    </source>
</evidence>
<proteinExistence type="predicted"/>
<organism evidence="1 2">
    <name type="scientific">Romanomermis culicivorax</name>
    <name type="common">Nematode worm</name>
    <dbReference type="NCBI Taxonomy" id="13658"/>
    <lineage>
        <taxon>Eukaryota</taxon>
        <taxon>Metazoa</taxon>
        <taxon>Ecdysozoa</taxon>
        <taxon>Nematoda</taxon>
        <taxon>Enoplea</taxon>
        <taxon>Dorylaimia</taxon>
        <taxon>Mermithida</taxon>
        <taxon>Mermithoidea</taxon>
        <taxon>Mermithidae</taxon>
        <taxon>Romanomermis</taxon>
    </lineage>
</organism>
<reference evidence="2" key="1">
    <citation type="submission" date="2022-11" db="UniProtKB">
        <authorList>
            <consortium name="WormBaseParasite"/>
        </authorList>
    </citation>
    <scope>IDENTIFICATION</scope>
</reference>
<accession>A0A915KVJ3</accession>
<name>A0A915KVJ3_ROMCU</name>
<keyword evidence="1" id="KW-1185">Reference proteome</keyword>
<dbReference type="Proteomes" id="UP000887565">
    <property type="component" value="Unplaced"/>
</dbReference>